<dbReference type="InterPro" id="IPR006427">
    <property type="entry name" value="Portal_HK97"/>
</dbReference>
<evidence type="ECO:0000313" key="3">
    <source>
        <dbReference type="Proteomes" id="UP000050920"/>
    </source>
</evidence>
<comment type="caution">
    <text evidence="2">The sequence shown here is derived from an EMBL/GenBank/DDBJ whole genome shotgun (WGS) entry which is preliminary data.</text>
</comment>
<sequence length="397" mass="43335">MPFFEPPTAIKNSVSIQSVPVEDDNIVNFLSPTGDNEYVSAEDALENSDIYSAVNQISGDLATVQLMANMPRAQGILNNPSTTANGHTFWQSMYSQLLLGGECFAYRWRNPNGLDLRWEYLRPSQVQTYLLDDGSGLTYTVTFDEPNLGVLQYVPQSDMIHIRWASTDGGMTGNSPLKALSNELQVKSSSNSLTLAALARSISAPGVLSIQHGGLLSEKMKSSRSRNFMKQVNSSNGGPVVIDQLEDYKPLEMKADVTKLLSQTDWTSKQIAKVFGIPDSYLNGQGDQQSNIDQIKGMYTNALNRYLQAILAELDNKLNAKITANIRTAVDPLGDSFATTLSGLAKDGTIANNQATWLLQQTGYFPDEMPAAKNPTTQQVVIQSGKGGDNDDKESDD</sequence>
<dbReference type="EMBL" id="AYGX02000157">
    <property type="protein sequence ID" value="KRO24924.1"/>
    <property type="molecule type" value="Genomic_DNA"/>
</dbReference>
<dbReference type="Proteomes" id="UP000050920">
    <property type="component" value="Unassembled WGS sequence"/>
</dbReference>
<feature type="region of interest" description="Disordered" evidence="1">
    <location>
        <begin position="370"/>
        <end position="397"/>
    </location>
</feature>
<protein>
    <submittedName>
        <fullName evidence="2">Prophage protein, portal protein</fullName>
    </submittedName>
</protein>
<evidence type="ECO:0000256" key="1">
    <source>
        <dbReference type="SAM" id="MobiDB-lite"/>
    </source>
</evidence>
<gene>
    <name evidence="2" type="ORF">DY78_GL001524</name>
</gene>
<dbReference type="Pfam" id="PF04860">
    <property type="entry name" value="Phage_portal"/>
    <property type="match status" value="1"/>
</dbReference>
<proteinExistence type="predicted"/>
<accession>A0A0R2NHX9</accession>
<dbReference type="InterPro" id="IPR006944">
    <property type="entry name" value="Phage/GTA_portal"/>
</dbReference>
<dbReference type="RefSeq" id="WP_024624699.1">
    <property type="nucleotide sequence ID" value="NZ_AYGX02000157.1"/>
</dbReference>
<evidence type="ECO:0000313" key="2">
    <source>
        <dbReference type="EMBL" id="KRO24924.1"/>
    </source>
</evidence>
<dbReference type="AlphaFoldDB" id="A0A0R2NHX9"/>
<reference evidence="2 3" key="1">
    <citation type="journal article" date="2015" name="Genome Announc.">
        <title>Expanding the biotechnology potential of lactobacilli through comparative genomics of 213 strains and associated genera.</title>
        <authorList>
            <person name="Sun Z."/>
            <person name="Harris H.M."/>
            <person name="McCann A."/>
            <person name="Guo C."/>
            <person name="Argimon S."/>
            <person name="Zhang W."/>
            <person name="Yang X."/>
            <person name="Jeffery I.B."/>
            <person name="Cooney J.C."/>
            <person name="Kagawa T.F."/>
            <person name="Liu W."/>
            <person name="Song Y."/>
            <person name="Salvetti E."/>
            <person name="Wrobel A."/>
            <person name="Rasinkangas P."/>
            <person name="Parkhill J."/>
            <person name="Rea M.C."/>
            <person name="O'Sullivan O."/>
            <person name="Ritari J."/>
            <person name="Douillard F.P."/>
            <person name="Paul Ross R."/>
            <person name="Yang R."/>
            <person name="Briner A.E."/>
            <person name="Felis G.E."/>
            <person name="de Vos W.M."/>
            <person name="Barrangou R."/>
            <person name="Klaenhammer T.R."/>
            <person name="Caufield P.W."/>
            <person name="Cui Y."/>
            <person name="Zhang H."/>
            <person name="O'Toole P.W."/>
        </authorList>
    </citation>
    <scope>NUCLEOTIDE SEQUENCE [LARGE SCALE GENOMIC DNA]</scope>
    <source>
        <strain evidence="2 3">DSM 21115</strain>
    </source>
</reference>
<dbReference type="NCBIfam" id="TIGR01537">
    <property type="entry name" value="portal_HK97"/>
    <property type="match status" value="1"/>
</dbReference>
<name>A0A0R2NHX9_9LACO</name>
<keyword evidence="3" id="KW-1185">Reference proteome</keyword>
<organism evidence="2 3">
    <name type="scientific">Lactiplantibacillus fabifermentans DSM 21115</name>
    <dbReference type="NCBI Taxonomy" id="1413187"/>
    <lineage>
        <taxon>Bacteria</taxon>
        <taxon>Bacillati</taxon>
        <taxon>Bacillota</taxon>
        <taxon>Bacilli</taxon>
        <taxon>Lactobacillales</taxon>
        <taxon>Lactobacillaceae</taxon>
        <taxon>Lactiplantibacillus</taxon>
    </lineage>
</organism>